<protein>
    <submittedName>
        <fullName evidence="2">Uncharacterized protein</fullName>
    </submittedName>
</protein>
<sequence length="225" mass="25571">MEESGFYERLTRVREEEKAAEEGRNSVTLGEEKPKVATLPMRHGKMKHRIYGLDLSDPEWAEVADRIHESEERDWPEEPKPGLATCTVLVDWVEKKALQALGVLEAEDWGRMISEGTWWWAHRRWVCAGGLKGIWVDGGPELCFRASKGCSDGISSFSPQETIVKVCSLDSRDFGTLVMYESRTLPDKQDGASFQPYSINFAFIHVPMLVLFRKPNHDKVALCNN</sequence>
<proteinExistence type="predicted"/>
<comment type="caution">
    <text evidence="2">The sequence shown here is derived from an EMBL/GenBank/DDBJ whole genome shotgun (WGS) entry which is preliminary data.</text>
</comment>
<reference evidence="2" key="1">
    <citation type="submission" date="2018-10" db="EMBL/GenBank/DDBJ databases">
        <title>Population genomic analysis revealed the cold adaptation of white poplar.</title>
        <authorList>
            <person name="Liu Y.-J."/>
        </authorList>
    </citation>
    <scope>NUCLEOTIDE SEQUENCE [LARGE SCALE GENOMIC DNA]</scope>
    <source>
        <strain evidence="2">PAL-ZL1</strain>
    </source>
</reference>
<evidence type="ECO:0000313" key="2">
    <source>
        <dbReference type="EMBL" id="TKS10162.1"/>
    </source>
</evidence>
<evidence type="ECO:0000256" key="1">
    <source>
        <dbReference type="SAM" id="MobiDB-lite"/>
    </source>
</evidence>
<feature type="region of interest" description="Disordered" evidence="1">
    <location>
        <begin position="1"/>
        <end position="33"/>
    </location>
</feature>
<gene>
    <name evidence="2" type="ORF">D5086_0000087480</name>
</gene>
<dbReference type="EMBL" id="RCHU01000254">
    <property type="protein sequence ID" value="TKS10162.1"/>
    <property type="molecule type" value="Genomic_DNA"/>
</dbReference>
<accession>A0A4U5QHY5</accession>
<organism evidence="2">
    <name type="scientific">Populus alba</name>
    <name type="common">White poplar</name>
    <dbReference type="NCBI Taxonomy" id="43335"/>
    <lineage>
        <taxon>Eukaryota</taxon>
        <taxon>Viridiplantae</taxon>
        <taxon>Streptophyta</taxon>
        <taxon>Embryophyta</taxon>
        <taxon>Tracheophyta</taxon>
        <taxon>Spermatophyta</taxon>
        <taxon>Magnoliopsida</taxon>
        <taxon>eudicotyledons</taxon>
        <taxon>Gunneridae</taxon>
        <taxon>Pentapetalae</taxon>
        <taxon>rosids</taxon>
        <taxon>fabids</taxon>
        <taxon>Malpighiales</taxon>
        <taxon>Salicaceae</taxon>
        <taxon>Saliceae</taxon>
        <taxon>Populus</taxon>
    </lineage>
</organism>
<name>A0A4U5QHY5_POPAL</name>
<dbReference type="AlphaFoldDB" id="A0A4U5QHY5"/>
<dbReference type="STRING" id="43335.A0A4U5QHY5"/>
<feature type="compositionally biased region" description="Basic and acidic residues" evidence="1">
    <location>
        <begin position="9"/>
        <end position="33"/>
    </location>
</feature>